<dbReference type="InterPro" id="IPR052028">
    <property type="entry name" value="HipA_Ser/Thr_kinase"/>
</dbReference>
<dbReference type="InterPro" id="IPR012893">
    <property type="entry name" value="HipA-like_C"/>
</dbReference>
<feature type="region of interest" description="Disordered" evidence="4">
    <location>
        <begin position="422"/>
        <end position="441"/>
    </location>
</feature>
<evidence type="ECO:0000256" key="1">
    <source>
        <dbReference type="ARBA" id="ARBA00010164"/>
    </source>
</evidence>
<name>A0A9D7EA01_9PROT</name>
<dbReference type="AlphaFoldDB" id="A0A9D7EA01"/>
<sequence length="463" mass="50818">MTSEAPAECFVYITLPGQTEPVTAGRFALAVDRRGTPEGRFVYGRSYLERANAVALDPVELKLSPLTYATAALNGVFGALRDASPDYWGRRVIQRHLGKAQPGELEYLLYSPDDRAGALGFGLNQTPPAPKGSFNQTLDLAKMQAIADAIAADEELPADAAHEQVENLMLIGTSMGGARPKAVVEDEAGLWIAKFNRPDDTWNSARVEHAMLTLARACGLSTAESRVEGVAGRDVVLVKRFDRERTQAGYLRARMISALTLLRTEDTYQSRDKWSYVLLAEEVRRVCADPAQNAAELFRRMCFNALISNIDDHPRNHALIAKEAEWKLSPAYDLTPTVPVSMDRRDLAMECGDAGRFANADNLLSQSARFLLKPGHATAMIDAMEAQVRSTWYASARAAGVSERDCEAIARAFAYPGFRQSSEQAPSSRWHGGSTAPDCKPFRSFQATGARIGWSRPKTPSRF</sequence>
<protein>
    <submittedName>
        <fullName evidence="6">Type II toxin-antitoxin system HipA family toxin</fullName>
    </submittedName>
</protein>
<keyword evidence="3" id="KW-0418">Kinase</keyword>
<dbReference type="Proteomes" id="UP000807785">
    <property type="component" value="Unassembled WGS sequence"/>
</dbReference>
<evidence type="ECO:0000256" key="4">
    <source>
        <dbReference type="SAM" id="MobiDB-lite"/>
    </source>
</evidence>
<dbReference type="Gene3D" id="1.10.1070.20">
    <property type="match status" value="1"/>
</dbReference>
<proteinExistence type="inferred from homology"/>
<comment type="caution">
    <text evidence="6">The sequence shown here is derived from an EMBL/GenBank/DDBJ whole genome shotgun (WGS) entry which is preliminary data.</text>
</comment>
<evidence type="ECO:0000256" key="3">
    <source>
        <dbReference type="ARBA" id="ARBA00022777"/>
    </source>
</evidence>
<accession>A0A9D7EA01</accession>
<dbReference type="PANTHER" id="PTHR37419">
    <property type="entry name" value="SERINE/THREONINE-PROTEIN KINASE TOXIN HIPA"/>
    <property type="match status" value="1"/>
</dbReference>
<dbReference type="GO" id="GO:0005829">
    <property type="term" value="C:cytosol"/>
    <property type="evidence" value="ECO:0007669"/>
    <property type="project" value="TreeGrafter"/>
</dbReference>
<dbReference type="GO" id="GO:0004674">
    <property type="term" value="F:protein serine/threonine kinase activity"/>
    <property type="evidence" value="ECO:0007669"/>
    <property type="project" value="TreeGrafter"/>
</dbReference>
<evidence type="ECO:0000256" key="2">
    <source>
        <dbReference type="ARBA" id="ARBA00022679"/>
    </source>
</evidence>
<dbReference type="EMBL" id="JADJEV010000005">
    <property type="protein sequence ID" value="MBK6975545.1"/>
    <property type="molecule type" value="Genomic_DNA"/>
</dbReference>
<dbReference type="PANTHER" id="PTHR37419:SF8">
    <property type="entry name" value="TOXIN YJJJ"/>
    <property type="match status" value="1"/>
</dbReference>
<reference evidence="6" key="1">
    <citation type="submission" date="2020-10" db="EMBL/GenBank/DDBJ databases">
        <title>Connecting structure to function with the recovery of over 1000 high-quality activated sludge metagenome-assembled genomes encoding full-length rRNA genes using long-read sequencing.</title>
        <authorList>
            <person name="Singleton C.M."/>
            <person name="Petriglieri F."/>
            <person name="Kristensen J.M."/>
            <person name="Kirkegaard R.H."/>
            <person name="Michaelsen T.Y."/>
            <person name="Andersen M.H."/>
            <person name="Karst S.M."/>
            <person name="Dueholm M.S."/>
            <person name="Nielsen P.H."/>
            <person name="Albertsen M."/>
        </authorList>
    </citation>
    <scope>NUCLEOTIDE SEQUENCE</scope>
    <source>
        <strain evidence="6">Bjer_18-Q3-R1-45_BAT3C.347</strain>
    </source>
</reference>
<keyword evidence="2" id="KW-0808">Transferase</keyword>
<organism evidence="6 7">
    <name type="scientific">Candidatus Methylophosphatis roskildensis</name>
    <dbReference type="NCBI Taxonomy" id="2899263"/>
    <lineage>
        <taxon>Bacteria</taxon>
        <taxon>Pseudomonadati</taxon>
        <taxon>Pseudomonadota</taxon>
        <taxon>Betaproteobacteria</taxon>
        <taxon>Nitrosomonadales</taxon>
        <taxon>Sterolibacteriaceae</taxon>
        <taxon>Candidatus Methylophosphatis</taxon>
    </lineage>
</organism>
<feature type="domain" description="HipA-like C-terminal" evidence="5">
    <location>
        <begin position="173"/>
        <end position="392"/>
    </location>
</feature>
<comment type="similarity">
    <text evidence="1">Belongs to the HipA Ser/Thr kinase family.</text>
</comment>
<gene>
    <name evidence="6" type="ORF">IPH26_22195</name>
</gene>
<evidence type="ECO:0000313" key="7">
    <source>
        <dbReference type="Proteomes" id="UP000807785"/>
    </source>
</evidence>
<evidence type="ECO:0000259" key="5">
    <source>
        <dbReference type="Pfam" id="PF07804"/>
    </source>
</evidence>
<dbReference type="Pfam" id="PF07804">
    <property type="entry name" value="HipA_C"/>
    <property type="match status" value="1"/>
</dbReference>
<evidence type="ECO:0000313" key="6">
    <source>
        <dbReference type="EMBL" id="MBK6975545.1"/>
    </source>
</evidence>